<evidence type="ECO:0000313" key="2">
    <source>
        <dbReference type="Proteomes" id="UP001164250"/>
    </source>
</evidence>
<organism evidence="1 2">
    <name type="scientific">Pistacia atlantica</name>
    <dbReference type="NCBI Taxonomy" id="434234"/>
    <lineage>
        <taxon>Eukaryota</taxon>
        <taxon>Viridiplantae</taxon>
        <taxon>Streptophyta</taxon>
        <taxon>Embryophyta</taxon>
        <taxon>Tracheophyta</taxon>
        <taxon>Spermatophyta</taxon>
        <taxon>Magnoliopsida</taxon>
        <taxon>eudicotyledons</taxon>
        <taxon>Gunneridae</taxon>
        <taxon>Pentapetalae</taxon>
        <taxon>rosids</taxon>
        <taxon>malvids</taxon>
        <taxon>Sapindales</taxon>
        <taxon>Anacardiaceae</taxon>
        <taxon>Pistacia</taxon>
    </lineage>
</organism>
<reference evidence="2" key="1">
    <citation type="journal article" date="2023" name="G3 (Bethesda)">
        <title>Genome assembly and association tests identify interacting loci associated with vigor, precocity, and sex in interspecific pistachio rootstocks.</title>
        <authorList>
            <person name="Palmer W."/>
            <person name="Jacygrad E."/>
            <person name="Sagayaradj S."/>
            <person name="Cavanaugh K."/>
            <person name="Han R."/>
            <person name="Bertier L."/>
            <person name="Beede B."/>
            <person name="Kafkas S."/>
            <person name="Golino D."/>
            <person name="Preece J."/>
            <person name="Michelmore R."/>
        </authorList>
    </citation>
    <scope>NUCLEOTIDE SEQUENCE [LARGE SCALE GENOMIC DNA]</scope>
</reference>
<comment type="caution">
    <text evidence="1">The sequence shown here is derived from an EMBL/GenBank/DDBJ whole genome shotgun (WGS) entry which is preliminary data.</text>
</comment>
<dbReference type="Proteomes" id="UP001164250">
    <property type="component" value="Chromosome 2"/>
</dbReference>
<name>A0ACC1BY70_9ROSI</name>
<sequence length="353" mass="40236">MIVCEVQVEKVAERMVKWLKVGGYIFFRESCFHQSGDSKRKHNPTHYREPRFYTKVFKECHVVDSSGNSFELSLVGCKCIGAYICWTWQKVSSQNDRGFQQFLDNVQYQLNGILRYERVFGQGFVSTGGVETTKEFVAKLDLKPGQKVLDVGCGIGGGDFYMAEKFDVDVVGIDLSVNMISFAIERAIGLKCSVEFEVADCTKKEYPDNTFDVIYSRDTILHIQDKPALFRSFFKWLKPGGKVLISDYCKSSGTPSSEFAEYIKQRGYDLHDVKAYGQMLWDAGFVDVIAEDRTDQFIKVLQRELDTVEKDKDAFIGDFSQEDYDAIVGGWKAKLLRSSSGEQRWGLFIAKKN</sequence>
<evidence type="ECO:0000313" key="1">
    <source>
        <dbReference type="EMBL" id="KAJ0104844.1"/>
    </source>
</evidence>
<keyword evidence="2" id="KW-1185">Reference proteome</keyword>
<proteinExistence type="predicted"/>
<protein>
    <submittedName>
        <fullName evidence="1">Uncharacterized protein</fullName>
    </submittedName>
</protein>
<accession>A0ACC1BY70</accession>
<dbReference type="EMBL" id="CM047898">
    <property type="protein sequence ID" value="KAJ0104844.1"/>
    <property type="molecule type" value="Genomic_DNA"/>
</dbReference>
<gene>
    <name evidence="1" type="ORF">Patl1_19630</name>
</gene>